<keyword evidence="1" id="KW-0732">Signal</keyword>
<reference evidence="2" key="1">
    <citation type="submission" date="2023-04" db="EMBL/GenBank/DDBJ databases">
        <authorList>
            <consortium name="ELIXIR-Norway"/>
        </authorList>
    </citation>
    <scope>NUCLEOTIDE SEQUENCE [LARGE SCALE GENOMIC DNA]</scope>
</reference>
<evidence type="ECO:0000313" key="3">
    <source>
        <dbReference type="Proteomes" id="UP001176941"/>
    </source>
</evidence>
<feature type="chain" id="PRO_5046689201" evidence="1">
    <location>
        <begin position="32"/>
        <end position="101"/>
    </location>
</feature>
<name>A0ABN8XY50_RANTA</name>
<gene>
    <name evidence="2" type="ORF">MRATA1EN1_LOCUS3269</name>
</gene>
<evidence type="ECO:0000256" key="1">
    <source>
        <dbReference type="SAM" id="SignalP"/>
    </source>
</evidence>
<evidence type="ECO:0000313" key="2">
    <source>
        <dbReference type="EMBL" id="CAI9154307.1"/>
    </source>
</evidence>
<protein>
    <submittedName>
        <fullName evidence="2">Uncharacterized protein</fullName>
    </submittedName>
</protein>
<proteinExistence type="predicted"/>
<feature type="signal peptide" evidence="1">
    <location>
        <begin position="1"/>
        <end position="31"/>
    </location>
</feature>
<organism evidence="2 3">
    <name type="scientific">Rangifer tarandus platyrhynchus</name>
    <name type="common">Svalbard reindeer</name>
    <dbReference type="NCBI Taxonomy" id="3082113"/>
    <lineage>
        <taxon>Eukaryota</taxon>
        <taxon>Metazoa</taxon>
        <taxon>Chordata</taxon>
        <taxon>Craniata</taxon>
        <taxon>Vertebrata</taxon>
        <taxon>Euteleostomi</taxon>
        <taxon>Mammalia</taxon>
        <taxon>Eutheria</taxon>
        <taxon>Laurasiatheria</taxon>
        <taxon>Artiodactyla</taxon>
        <taxon>Ruminantia</taxon>
        <taxon>Pecora</taxon>
        <taxon>Cervidae</taxon>
        <taxon>Odocoileinae</taxon>
        <taxon>Rangifer</taxon>
    </lineage>
</organism>
<sequence length="101" mass="11129">MKWKACRSHLTFLYLPVYASVFGVCITNVEGGPSGGSFFGVGEGRGTKILYQALDPDGVVCLDSGFGEQSQHCQDWIGTSIERTQLLLPTLHIFLFRKENS</sequence>
<dbReference type="EMBL" id="OX459947">
    <property type="protein sequence ID" value="CAI9154307.1"/>
    <property type="molecule type" value="Genomic_DNA"/>
</dbReference>
<keyword evidence="3" id="KW-1185">Reference proteome</keyword>
<dbReference type="Proteomes" id="UP001176941">
    <property type="component" value="Chromosome 11"/>
</dbReference>
<accession>A0ABN8XY50</accession>